<evidence type="ECO:0000256" key="2">
    <source>
        <dbReference type="ARBA" id="ARBA00022801"/>
    </source>
</evidence>
<keyword evidence="2" id="KW-0378">Hydrolase</keyword>
<feature type="domain" description="BIG2" evidence="7">
    <location>
        <begin position="1741"/>
        <end position="1822"/>
    </location>
</feature>
<keyword evidence="9" id="KW-1185">Reference proteome</keyword>
<dbReference type="InterPro" id="IPR004843">
    <property type="entry name" value="Calcineurin-like_PHP"/>
</dbReference>
<comment type="similarity">
    <text evidence="4">Belongs to the cyclic nucleotide phosphodiesterase class-III family.</text>
</comment>
<dbReference type="EMBL" id="MWWY01000017">
    <property type="protein sequence ID" value="OZG64899.1"/>
    <property type="molecule type" value="Genomic_DNA"/>
</dbReference>
<sequence>MRMHLFHRDALSRVMATVAATAAAVATLTAGIVVAPQTALAAEPTPAGPDNAAAGSAKIGVLSDTHYYPANYADDDDDFHDYVGGDPKLLEESNAISDKAVDMIIKDHPNYVLVTGDLTKDGEQQAEIDIANKFQKIEDETQKAGYNNGKGTQVFVINGNHDIYNTDAWNFNEGTKQREPAPLVNSEDTFIANDPHFHTTNSKGESMVQGATDPKFFRTVMGNFGYEQAAEQDAEDRKTNSNAPSHFFHNPGNTNTDFNDPAHYRDANGVPTKVAGELSYYVDDENFRFVAIDSGKYSPDAETGYDYNEHVTAGRIDPTLLPWLAQVTKDADSQGKTVIGFLHHGIVPHFVNEDKTLNEYVVDNWQQVATTLADAGMRWMFTGHVHVNDRADYVSPNGNQLTDIQTGALASYGTPVRYVDFYRGQELGGTQGKRHAETMDVKTVSVGRDPNEPSKHVDITVHCGYGVTLPADSNGQWSACNTDTHEQVIHNLEAYTKRKLYGDGMITDMAVGTVRPMMEKIGKQGLKEYLAASQPDLDLKKTISEYLTQYLSSPMTISGSAYTAQAWYANGALHLKGIGGAATILGETTISDDQIMDMVYDLLAQVDVKFLQNPDYLADQIKTIVDQISKMQPVSGSGYALVNLVSDLMTNHLQGAESSSLAVNQDKIKAGADAIAQGGIVRDVIDLLLNTIVPEGGNGTLDGITSQLAINWSKGGLSGLWLTVLNTATSNGNLKSTLDTFGFNAAKIRSIVNDKVEEYMSPSFLSGMGGIFKTIIMQMATDSVGEDDVENSGQAVRITYTGTKTPFDPDDAAAGAGQPTQISMSLGKDTVKDRAFRWYARSFYDTTKTNADHGFDTVTKAGQVQVCRDAGCASIVSTQNATAEQVIKPKTLLNLGLTSGYGKDLYTKYSAQVTGLTVGERYWYRVSSGDYWSTTTAFTTGSTSDKADSFSFLNVDDSQGMIPSDYDTYHKTLVSAQATMPNTAFTVHGGDVVDEGSNEDYWTWLLDGDNERSMAVAATTGNHEDKSHVPGVTDPNPIRSHFNIENLDVPEQSGSESTGTYYSYTYKNALFVVLNSNDLGSDNALSPTQIAWAQQVVSTSSAKWKFLVLHKSPYSNGPHHADADVVAIRKQLTAFAATNHIDMVLSGHDHTYNRTDWLDRDGKKTPVDTSTQEYAGQNFNVVNNPNGTVYAIAGTAGVKNYQQHEDPAVESAVSLELDVPAYAGINIDGDMLYYRAYKVENGQSVQIDSFAINKGAPVVEKTDVQKVIDQIDALPSVSSVKVSDESAVAAAEAAYNKLSGDDKPKVTNYDKLVAVRKMLDALKAAANGQVTQACTKEGFIDALNQGAAVIEICGDFQVEGNSWIPDDSRILHVDHDTVIRSNGSAHTIKQVELQVRNGVRLMIDGSNGALTLDGTRIGGSPYTSAQPVVVGSDGSSASFVTRGTVTMQTKYGQPGNSSDPCGADNGNAVCVSGANASAIIGNGTTLIGSNYGLKSTNATANVTIDGGTIYSFGTYNGNGYYGGVQANGNLTINGGTISSVQAGRKLTVNGGDFKDVTGGEIQQTATPNSRIQIDANATAYLTGGHITPISGTDISILAADNASVHMMTDAQGNLTFGDQLGVKPFIGTPSSKNYKDVSAQYAPLGTSAALVNGQDALYKASADSESTLEALAGDTAATPFVTTSEAGDNGGNGLATMKTSLAQGTTTVFGKIKLNNKGVSGLGGNGSFWVYGKSATFENNPVTAVTIDTASPFVANLNNGSTFGLTAHVDPANAHDLSLNWTSDNTSVASVDASTGVVTAAAPGVANVTVKSATYPDAKGDSMEFIAVKPSVTGSNEIPDNTLRTQLYAGTGLAGDGSTIGKHKVSWQWSVDQPSIATIDAATGVLSKAGNGASGTVTAIARLVLDGKPTDVTAFKTVTVRSLAVNQYYVEWYKKVGGLTDGQDLPAGKWTSPAAPNGKIFAGWFSDAAFTKPYEPTSGKAYAKFVNAGLLSVKTQLASGTTADSPTTTLRFITALDSYDYDLVRYDVTVDGLSKALQINNSNAYSTISAGGKSMTAAQVFGDSTAKYFSTGLLRNIPKAYYDKAITVTPSWRTLDGTLVSGAARTVKVSEMIR</sequence>
<evidence type="ECO:0000256" key="4">
    <source>
        <dbReference type="ARBA" id="ARBA00025742"/>
    </source>
</evidence>
<dbReference type="SUPFAM" id="SSF56300">
    <property type="entry name" value="Metallo-dependent phosphatases"/>
    <property type="match status" value="2"/>
</dbReference>
<dbReference type="Gene3D" id="2.60.40.1080">
    <property type="match status" value="1"/>
</dbReference>
<feature type="chain" id="PRO_5013283340" evidence="6">
    <location>
        <begin position="42"/>
        <end position="2114"/>
    </location>
</feature>
<comment type="caution">
    <text evidence="8">The sequence shown here is derived from an EMBL/GenBank/DDBJ whole genome shotgun (WGS) entry which is preliminary data.</text>
</comment>
<dbReference type="SUPFAM" id="SSF49373">
    <property type="entry name" value="Invasin/intimin cell-adhesion fragments"/>
    <property type="match status" value="1"/>
</dbReference>
<dbReference type="PANTHER" id="PTHR42988">
    <property type="entry name" value="PHOSPHOHYDROLASE"/>
    <property type="match status" value="1"/>
</dbReference>
<dbReference type="Pfam" id="PF00149">
    <property type="entry name" value="Metallophos"/>
    <property type="match status" value="2"/>
</dbReference>
<keyword evidence="3" id="KW-0408">Iron</keyword>
<gene>
    <name evidence="8" type="ORF">BHAP_0791</name>
</gene>
<evidence type="ECO:0000259" key="7">
    <source>
        <dbReference type="SMART" id="SM00635"/>
    </source>
</evidence>
<dbReference type="Gene3D" id="3.60.21.10">
    <property type="match status" value="2"/>
</dbReference>
<dbReference type="Proteomes" id="UP000216074">
    <property type="component" value="Unassembled WGS sequence"/>
</dbReference>
<proteinExistence type="inferred from homology"/>
<dbReference type="InterPro" id="IPR050884">
    <property type="entry name" value="CNP_phosphodiesterase-III"/>
</dbReference>
<evidence type="ECO:0000313" key="8">
    <source>
        <dbReference type="EMBL" id="OZG64899.1"/>
    </source>
</evidence>
<accession>A0A261G0F1</accession>
<feature type="region of interest" description="Disordered" evidence="5">
    <location>
        <begin position="230"/>
        <end position="252"/>
    </location>
</feature>
<dbReference type="GO" id="GO:0046872">
    <property type="term" value="F:metal ion binding"/>
    <property type="evidence" value="ECO:0007669"/>
    <property type="project" value="UniProtKB-KW"/>
</dbReference>
<dbReference type="PANTHER" id="PTHR42988:SF2">
    <property type="entry name" value="CYCLIC NUCLEOTIDE PHOSPHODIESTERASE CBUA0032-RELATED"/>
    <property type="match status" value="1"/>
</dbReference>
<dbReference type="GO" id="GO:0016787">
    <property type="term" value="F:hydrolase activity"/>
    <property type="evidence" value="ECO:0007669"/>
    <property type="project" value="UniProtKB-KW"/>
</dbReference>
<keyword evidence="6" id="KW-0732">Signal</keyword>
<evidence type="ECO:0000313" key="9">
    <source>
        <dbReference type="Proteomes" id="UP000216074"/>
    </source>
</evidence>
<evidence type="ECO:0000256" key="1">
    <source>
        <dbReference type="ARBA" id="ARBA00022723"/>
    </source>
</evidence>
<dbReference type="Pfam" id="PF02368">
    <property type="entry name" value="Big_2"/>
    <property type="match status" value="1"/>
</dbReference>
<evidence type="ECO:0000256" key="3">
    <source>
        <dbReference type="ARBA" id="ARBA00023004"/>
    </source>
</evidence>
<evidence type="ECO:0000256" key="5">
    <source>
        <dbReference type="SAM" id="MobiDB-lite"/>
    </source>
</evidence>
<feature type="signal peptide" evidence="6">
    <location>
        <begin position="1"/>
        <end position="41"/>
    </location>
</feature>
<protein>
    <submittedName>
        <fullName evidence="8">Calcineurin-like phosphoesterase</fullName>
    </submittedName>
</protein>
<dbReference type="SMART" id="SM00635">
    <property type="entry name" value="BID_2"/>
    <property type="match status" value="1"/>
</dbReference>
<keyword evidence="1" id="KW-0479">Metal-binding</keyword>
<evidence type="ECO:0000256" key="6">
    <source>
        <dbReference type="SAM" id="SignalP"/>
    </source>
</evidence>
<dbReference type="InterPro" id="IPR029052">
    <property type="entry name" value="Metallo-depent_PP-like"/>
</dbReference>
<dbReference type="InterPro" id="IPR008964">
    <property type="entry name" value="Invasin/intimin_cell_adhesion"/>
</dbReference>
<name>A0A261G0F1_9BIFI</name>
<reference evidence="8 9" key="1">
    <citation type="journal article" date="2017" name="BMC Genomics">
        <title>Comparative genomic and phylogenomic analyses of the Bifidobacteriaceae family.</title>
        <authorList>
            <person name="Lugli G.A."/>
            <person name="Milani C."/>
            <person name="Turroni F."/>
            <person name="Duranti S."/>
            <person name="Mancabelli L."/>
            <person name="Mangifesta M."/>
            <person name="Ferrario C."/>
            <person name="Modesto M."/>
            <person name="Mattarelli P."/>
            <person name="Jiri K."/>
            <person name="van Sinderen D."/>
            <person name="Ventura M."/>
        </authorList>
    </citation>
    <scope>NUCLEOTIDE SEQUENCE [LARGE SCALE GENOMIC DNA]</scope>
    <source>
        <strain evidence="8 9">DSM 100202</strain>
    </source>
</reference>
<organism evidence="8 9">
    <name type="scientific">Bifidobacterium hapali</name>
    <dbReference type="NCBI Taxonomy" id="1630172"/>
    <lineage>
        <taxon>Bacteria</taxon>
        <taxon>Bacillati</taxon>
        <taxon>Actinomycetota</taxon>
        <taxon>Actinomycetes</taxon>
        <taxon>Bifidobacteriales</taxon>
        <taxon>Bifidobacteriaceae</taxon>
        <taxon>Bifidobacterium</taxon>
    </lineage>
</organism>
<dbReference type="InterPro" id="IPR003343">
    <property type="entry name" value="Big_2"/>
</dbReference>